<feature type="compositionally biased region" description="Low complexity" evidence="1">
    <location>
        <begin position="93"/>
        <end position="104"/>
    </location>
</feature>
<feature type="region of interest" description="Disordered" evidence="1">
    <location>
        <begin position="635"/>
        <end position="778"/>
    </location>
</feature>
<dbReference type="Proteomes" id="UP001182556">
    <property type="component" value="Unassembled WGS sequence"/>
</dbReference>
<feature type="compositionally biased region" description="Basic and acidic residues" evidence="1">
    <location>
        <begin position="415"/>
        <end position="425"/>
    </location>
</feature>
<feature type="region of interest" description="Disordered" evidence="1">
    <location>
        <begin position="81"/>
        <end position="105"/>
    </location>
</feature>
<feature type="compositionally biased region" description="Basic and acidic residues" evidence="1">
    <location>
        <begin position="752"/>
        <end position="764"/>
    </location>
</feature>
<evidence type="ECO:0000256" key="1">
    <source>
        <dbReference type="SAM" id="MobiDB-lite"/>
    </source>
</evidence>
<feature type="compositionally biased region" description="Basic and acidic residues" evidence="1">
    <location>
        <begin position="83"/>
        <end position="92"/>
    </location>
</feature>
<reference evidence="3" key="1">
    <citation type="submission" date="2023-02" db="EMBL/GenBank/DDBJ databases">
        <title>Identification and recombinant expression of a fungal hydrolase from Papiliotrema laurentii that hydrolyzes apple cutin and clears colloidal polyester polyurethane.</title>
        <authorList>
            <consortium name="DOE Joint Genome Institute"/>
            <person name="Roman V.A."/>
            <person name="Bojanowski C."/>
            <person name="Crable B.R."/>
            <person name="Wagner D.N."/>
            <person name="Hung C.S."/>
            <person name="Nadeau L.J."/>
            <person name="Schratz L."/>
            <person name="Haridas S."/>
            <person name="Pangilinan J."/>
            <person name="Lipzen A."/>
            <person name="Na H."/>
            <person name="Yan M."/>
            <person name="Ng V."/>
            <person name="Grigoriev I.V."/>
            <person name="Spatafora J.W."/>
            <person name="Barlow D."/>
            <person name="Biffinger J."/>
            <person name="Kelley-Loughnane N."/>
            <person name="Varaljay V.A."/>
            <person name="Crookes-Goodson W.J."/>
        </authorList>
    </citation>
    <scope>NUCLEOTIDE SEQUENCE</scope>
    <source>
        <strain evidence="3">5307AH</strain>
    </source>
</reference>
<evidence type="ECO:0000259" key="2">
    <source>
        <dbReference type="Pfam" id="PF08550"/>
    </source>
</evidence>
<dbReference type="EMBL" id="JAODAN010000004">
    <property type="protein sequence ID" value="KAK1924835.1"/>
    <property type="molecule type" value="Genomic_DNA"/>
</dbReference>
<evidence type="ECO:0000313" key="3">
    <source>
        <dbReference type="EMBL" id="KAK1924835.1"/>
    </source>
</evidence>
<proteinExistence type="predicted"/>
<feature type="compositionally biased region" description="Acidic residues" evidence="1">
    <location>
        <begin position="337"/>
        <end position="366"/>
    </location>
</feature>
<feature type="compositionally biased region" description="Basic and acidic residues" evidence="1">
    <location>
        <begin position="574"/>
        <end position="588"/>
    </location>
</feature>
<feature type="region of interest" description="Disordered" evidence="1">
    <location>
        <begin position="528"/>
        <end position="595"/>
    </location>
</feature>
<feature type="compositionally biased region" description="Acidic residues" evidence="1">
    <location>
        <begin position="207"/>
        <end position="218"/>
    </location>
</feature>
<organism evidence="3 4">
    <name type="scientific">Papiliotrema laurentii</name>
    <name type="common">Cryptococcus laurentii</name>
    <dbReference type="NCBI Taxonomy" id="5418"/>
    <lineage>
        <taxon>Eukaryota</taxon>
        <taxon>Fungi</taxon>
        <taxon>Dikarya</taxon>
        <taxon>Basidiomycota</taxon>
        <taxon>Agaricomycotina</taxon>
        <taxon>Tremellomycetes</taxon>
        <taxon>Tremellales</taxon>
        <taxon>Rhynchogastremaceae</taxon>
        <taxon>Papiliotrema</taxon>
    </lineage>
</organism>
<keyword evidence="4" id="KW-1185">Reference proteome</keyword>
<dbReference type="AlphaFoldDB" id="A0AAD9FRG9"/>
<feature type="domain" description="Nitrogen regulatory protein areA GATA-like" evidence="2">
    <location>
        <begin position="53"/>
        <end position="80"/>
    </location>
</feature>
<feature type="region of interest" description="Disordered" evidence="1">
    <location>
        <begin position="204"/>
        <end position="425"/>
    </location>
</feature>
<feature type="compositionally biased region" description="Basic residues" evidence="1">
    <location>
        <begin position="230"/>
        <end position="240"/>
    </location>
</feature>
<dbReference type="Pfam" id="PF08550">
    <property type="entry name" value="GATA_AreA"/>
    <property type="match status" value="1"/>
</dbReference>
<feature type="compositionally biased region" description="Low complexity" evidence="1">
    <location>
        <begin position="639"/>
        <end position="649"/>
    </location>
</feature>
<feature type="compositionally biased region" description="Basic and acidic residues" evidence="1">
    <location>
        <begin position="296"/>
        <end position="306"/>
    </location>
</feature>
<dbReference type="GO" id="GO:0005737">
    <property type="term" value="C:cytoplasm"/>
    <property type="evidence" value="ECO:0007669"/>
    <property type="project" value="TreeGrafter"/>
</dbReference>
<gene>
    <name evidence="3" type="ORF">DB88DRAFT_487033</name>
</gene>
<dbReference type="InterPro" id="IPR013860">
    <property type="entry name" value="AreA_GATA"/>
</dbReference>
<accession>A0AAD9FRG9</accession>
<feature type="compositionally biased region" description="Low complexity" evidence="1">
    <location>
        <begin position="244"/>
        <end position="259"/>
    </location>
</feature>
<feature type="compositionally biased region" description="Basic and acidic residues" evidence="1">
    <location>
        <begin position="319"/>
        <end position="336"/>
    </location>
</feature>
<dbReference type="PANTHER" id="PTHR28014">
    <property type="entry name" value="NEGATIVE REGULATOR OF RAS-CAMP PATHWAY"/>
    <property type="match status" value="1"/>
</dbReference>
<dbReference type="GO" id="GO:0000122">
    <property type="term" value="P:negative regulation of transcription by RNA polymerase II"/>
    <property type="evidence" value="ECO:0007669"/>
    <property type="project" value="TreeGrafter"/>
</dbReference>
<dbReference type="GO" id="GO:0006808">
    <property type="term" value="P:regulation of nitrogen utilization"/>
    <property type="evidence" value="ECO:0007669"/>
    <property type="project" value="TreeGrafter"/>
</dbReference>
<protein>
    <recommendedName>
        <fullName evidence="2">Nitrogen regulatory protein areA GATA-like domain-containing protein</fullName>
    </recommendedName>
</protein>
<evidence type="ECO:0000313" key="4">
    <source>
        <dbReference type="Proteomes" id="UP001182556"/>
    </source>
</evidence>
<comment type="caution">
    <text evidence="3">The sequence shown here is derived from an EMBL/GenBank/DDBJ whole genome shotgun (WGS) entry which is preliminary data.</text>
</comment>
<dbReference type="InterPro" id="IPR053043">
    <property type="entry name" value="Ras-cAMP_regulatory"/>
</dbReference>
<name>A0AAD9FRG9_PAPLA</name>
<feature type="compositionally biased region" description="Polar residues" evidence="1">
    <location>
        <begin position="661"/>
        <end position="673"/>
    </location>
</feature>
<feature type="region of interest" description="Disordered" evidence="1">
    <location>
        <begin position="1"/>
        <end position="21"/>
    </location>
</feature>
<sequence>MEPPPRSVKPPAASTSFRPSHNVPLLSLAPRALALGDQLTLGEPGNVTNVGGIWNVITRAADLVKDGQRLENLAWRHWGQPRNVERPSDRRASMSSAGSASTTSFIHTPATEGSSYFSTSRKPVEKRSFGGALKLLLEEDSNFRDWIEDAKRQVPVPTLSVPDTPVANLEIRLVEPTPVPSRVGSLGASMAAGGLLSAAAVPARLTEEDEEDAEEVVATEEPITIDTKAKSRSPKRRGKFFVHSSPSKGGSGSESSHPSPVAPIEKVTPPVPQQHRPHRKSSGSSHDPTIPKKARAREIADTDRLPRRNVSLSTMRGKFQVEKRRIAEALAAKDEDSGWEDEVEEWEEPADGEPAEEDGDWSDEADSPEKVKAARKSSSNLNLAAQGLRRSNSRRASGNKQTPPPPAPTPLTKMSKKERQAAAAERARIEAELEAQRKREMFAKQQIFGKAPVAMTGLLTGMFKSGGSMVDLTQRPASAVHPDIRPSPTHGHLPSLSQSPAFAPNLLRSKSAVAMPVQTGVSIIVSPQGKLKAGKARAGSESSKGSLKKGKPEDVELETDESDEEDNTLASSTTERKLAERAAKERARSQPLPAAQPVAVRFGEVAQPISPTTRRRAIIMREMSESLRRNLILEREKSSGAAARRQSQPSRPPPSMHSSPNLHTTQTNHNTELSPPDPQPRRAQTNILGAGFLRPLTRTGPPGVGGEHPMTRAQSSADLMGSNGGSASRHNGHPEAIGMARSSTDGEGGARAAEREARRREMARRSPAMDYGYRTHGW</sequence>
<dbReference type="GO" id="GO:0031930">
    <property type="term" value="P:mitochondria-nucleus signaling pathway"/>
    <property type="evidence" value="ECO:0007669"/>
    <property type="project" value="TreeGrafter"/>
</dbReference>
<dbReference type="PANTHER" id="PTHR28014:SF1">
    <property type="entry name" value="NEGATIVE REGULATOR OF RAS-CAMP PATHWAY"/>
    <property type="match status" value="1"/>
</dbReference>
<feature type="compositionally biased region" description="Acidic residues" evidence="1">
    <location>
        <begin position="555"/>
        <end position="567"/>
    </location>
</feature>